<name>B8EKW6_METSB</name>
<dbReference type="KEGG" id="msl:Msil_3085"/>
<accession>B8EKW6</accession>
<dbReference type="EMBL" id="CP001280">
    <property type="protein sequence ID" value="ACK51994.1"/>
    <property type="molecule type" value="Genomic_DNA"/>
</dbReference>
<dbReference type="STRING" id="395965.Msil_3085"/>
<dbReference type="AlphaFoldDB" id="B8EKW6"/>
<dbReference type="HOGENOM" id="CLU_2423582_0_0_5"/>
<reference evidence="1 2" key="1">
    <citation type="journal article" date="2010" name="J. Bacteriol.">
        <title>Complete genome sequence of the aerobic facultative methanotroph Methylocella silvestris BL2.</title>
        <authorList>
            <person name="Chen Y."/>
            <person name="Crombie A."/>
            <person name="Rahman M.T."/>
            <person name="Dedysh S.N."/>
            <person name="Liesack W."/>
            <person name="Stott M.B."/>
            <person name="Alam M."/>
            <person name="Theisen A.R."/>
            <person name="Murrell J.C."/>
            <person name="Dunfield P.F."/>
        </authorList>
    </citation>
    <scope>NUCLEOTIDE SEQUENCE [LARGE SCALE GENOMIC DNA]</scope>
    <source>
        <strain evidence="2">DSM 15510 / CIP 108128 / LMG 27833 / NCIMB 13906 / BL2</strain>
    </source>
</reference>
<dbReference type="Proteomes" id="UP000002257">
    <property type="component" value="Chromosome"/>
</dbReference>
<evidence type="ECO:0000313" key="2">
    <source>
        <dbReference type="Proteomes" id="UP000002257"/>
    </source>
</evidence>
<gene>
    <name evidence="1" type="ordered locus">Msil_3085</name>
</gene>
<sequence>MANAIGGVEEHVVELCDSMFAFGVETGVDRVETCRQAVMAPVEAMAKDAFRATGWPRQQRKRMVQTVTDLARKTFDRRWAELIAAQKQGSA</sequence>
<protein>
    <submittedName>
        <fullName evidence="1">Uncharacterized protein</fullName>
    </submittedName>
</protein>
<keyword evidence="2" id="KW-1185">Reference proteome</keyword>
<organism evidence="1 2">
    <name type="scientific">Methylocella silvestris (strain DSM 15510 / CIP 108128 / LMG 27833 / NCIMB 13906 / BL2)</name>
    <dbReference type="NCBI Taxonomy" id="395965"/>
    <lineage>
        <taxon>Bacteria</taxon>
        <taxon>Pseudomonadati</taxon>
        <taxon>Pseudomonadota</taxon>
        <taxon>Alphaproteobacteria</taxon>
        <taxon>Hyphomicrobiales</taxon>
        <taxon>Beijerinckiaceae</taxon>
        <taxon>Methylocella</taxon>
    </lineage>
</organism>
<evidence type="ECO:0000313" key="1">
    <source>
        <dbReference type="EMBL" id="ACK51994.1"/>
    </source>
</evidence>
<proteinExistence type="predicted"/>